<dbReference type="PROSITE" id="PS00236">
    <property type="entry name" value="NEUROTR_ION_CHANNEL"/>
    <property type="match status" value="1"/>
</dbReference>
<dbReference type="AlphaFoldDB" id="A0AAE0XPI6"/>
<organism evidence="9 10">
    <name type="scientific">Elysia crispata</name>
    <name type="common">lettuce slug</name>
    <dbReference type="NCBI Taxonomy" id="231223"/>
    <lineage>
        <taxon>Eukaryota</taxon>
        <taxon>Metazoa</taxon>
        <taxon>Spiralia</taxon>
        <taxon>Lophotrochozoa</taxon>
        <taxon>Mollusca</taxon>
        <taxon>Gastropoda</taxon>
        <taxon>Heterobranchia</taxon>
        <taxon>Euthyneura</taxon>
        <taxon>Panpulmonata</taxon>
        <taxon>Sacoglossa</taxon>
        <taxon>Placobranchoidea</taxon>
        <taxon>Plakobranchidae</taxon>
        <taxon>Elysia</taxon>
    </lineage>
</organism>
<keyword evidence="5" id="KW-0813">Transport</keyword>
<gene>
    <name evidence="9" type="ORF">RRG08_063256</name>
</gene>
<feature type="transmembrane region" description="Helical" evidence="5">
    <location>
        <begin position="337"/>
        <end position="358"/>
    </location>
</feature>
<dbReference type="InterPro" id="IPR036719">
    <property type="entry name" value="Neuro-gated_channel_TM_sf"/>
</dbReference>
<comment type="subcellular location">
    <subcellularLocation>
        <location evidence="1">Membrane</location>
        <topology evidence="1">Multi-pass membrane protein</topology>
    </subcellularLocation>
</comment>
<sequence>MLCCLINSECMIISRDLTGLENGRDMKNQLAMSKIMRICAVLVTLLHDSVASSESVQTTTVSEVRLLNDLFSGYDKRVRATSSPDDTTHVSIGLRVRTLMLLDEHQHFMNTVSSLLMSWNDRRLSWDRSQYDFVDQVKVPASEIWKPDITPFTSIEENSHLDEINAIVYATGDIHWNPILRLQSPCKINLERFPFDEKNCSIDFASYLYHGSHINITYYGKKESTLKINGVHLNPMWQVANFSAQITHHNYYCCNETYPVMKFKFLFRRKAHHYYRVMVTPALLLGALVPLSFLLPPDCKERITAEMIIVFSLLLLLGKFYDTLPMDQGEIPALAKYYLVTLLLDVLALVGSTVVLNLHNRGPRRAKVPDTIRRVFLGGLRWIACLKNHTYASLDDIDLDAFAMRGIHKSGVSQTHEQHSSDNQGLRTNSTNVDNDMEELRTKVNALSNRFSIRDSKDEVLNEWQQVVLVLDRLLFLFFPLAFFVSSMLILA</sequence>
<keyword evidence="5" id="KW-0407">Ion channel</keyword>
<keyword evidence="4 5" id="KW-0472">Membrane</keyword>
<dbReference type="SUPFAM" id="SSF90112">
    <property type="entry name" value="Neurotransmitter-gated ion-channel transmembrane pore"/>
    <property type="match status" value="1"/>
</dbReference>
<dbReference type="Proteomes" id="UP001283361">
    <property type="component" value="Unassembled WGS sequence"/>
</dbReference>
<dbReference type="CDD" id="cd18989">
    <property type="entry name" value="LGIC_ECD_cation"/>
    <property type="match status" value="1"/>
</dbReference>
<dbReference type="EMBL" id="JAWDGP010007899">
    <property type="protein sequence ID" value="KAK3701003.1"/>
    <property type="molecule type" value="Genomic_DNA"/>
</dbReference>
<comment type="similarity">
    <text evidence="5">Belongs to the ligand-gated ion channel (TC 1.A.9) family.</text>
</comment>
<reference evidence="9" key="1">
    <citation type="journal article" date="2023" name="G3 (Bethesda)">
        <title>A reference genome for the long-term kleptoplast-retaining sea slug Elysia crispata morphotype clarki.</title>
        <authorList>
            <person name="Eastman K.E."/>
            <person name="Pendleton A.L."/>
            <person name="Shaikh M.A."/>
            <person name="Suttiyut T."/>
            <person name="Ogas R."/>
            <person name="Tomko P."/>
            <person name="Gavelis G."/>
            <person name="Widhalm J.R."/>
            <person name="Wisecaver J.H."/>
        </authorList>
    </citation>
    <scope>NUCLEOTIDE SEQUENCE</scope>
    <source>
        <strain evidence="9">ECLA1</strain>
    </source>
</reference>
<proteinExistence type="inferred from homology"/>
<accession>A0AAE0XPI6</accession>
<dbReference type="InterPro" id="IPR006201">
    <property type="entry name" value="Neur_channel"/>
</dbReference>
<dbReference type="SUPFAM" id="SSF63712">
    <property type="entry name" value="Nicotinic receptor ligand binding domain-like"/>
    <property type="match status" value="1"/>
</dbReference>
<evidence type="ECO:0000256" key="3">
    <source>
        <dbReference type="ARBA" id="ARBA00022989"/>
    </source>
</evidence>
<keyword evidence="5" id="KW-0406">Ion transport</keyword>
<feature type="transmembrane region" description="Helical" evidence="5">
    <location>
        <begin position="474"/>
        <end position="491"/>
    </location>
</feature>
<dbReference type="GO" id="GO:0016020">
    <property type="term" value="C:membrane"/>
    <property type="evidence" value="ECO:0007669"/>
    <property type="project" value="UniProtKB-SubCell"/>
</dbReference>
<evidence type="ECO:0000313" key="9">
    <source>
        <dbReference type="EMBL" id="KAK3701003.1"/>
    </source>
</evidence>
<evidence type="ECO:0000256" key="6">
    <source>
        <dbReference type="SAM" id="MobiDB-lite"/>
    </source>
</evidence>
<evidence type="ECO:0000256" key="2">
    <source>
        <dbReference type="ARBA" id="ARBA00022692"/>
    </source>
</evidence>
<evidence type="ECO:0000313" key="10">
    <source>
        <dbReference type="Proteomes" id="UP001283361"/>
    </source>
</evidence>
<feature type="domain" description="Neurotransmitter-gated ion-channel ligand-binding" evidence="7">
    <location>
        <begin position="64"/>
        <end position="270"/>
    </location>
</feature>
<evidence type="ECO:0000259" key="7">
    <source>
        <dbReference type="Pfam" id="PF02931"/>
    </source>
</evidence>
<dbReference type="InterPro" id="IPR006202">
    <property type="entry name" value="Neur_chan_lig-bd"/>
</dbReference>
<dbReference type="InterPro" id="IPR018000">
    <property type="entry name" value="Neurotransmitter_ion_chnl_CS"/>
</dbReference>
<name>A0AAE0XPI6_9GAST</name>
<dbReference type="Gene3D" id="1.20.58.390">
    <property type="entry name" value="Neurotransmitter-gated ion-channel transmembrane domain"/>
    <property type="match status" value="1"/>
</dbReference>
<evidence type="ECO:0000256" key="4">
    <source>
        <dbReference type="ARBA" id="ARBA00023136"/>
    </source>
</evidence>
<evidence type="ECO:0000256" key="5">
    <source>
        <dbReference type="RuleBase" id="RU000687"/>
    </source>
</evidence>
<feature type="region of interest" description="Disordered" evidence="6">
    <location>
        <begin position="411"/>
        <end position="432"/>
    </location>
</feature>
<keyword evidence="3 5" id="KW-1133">Transmembrane helix</keyword>
<feature type="transmembrane region" description="Helical" evidence="5">
    <location>
        <begin position="274"/>
        <end position="296"/>
    </location>
</feature>
<keyword evidence="2 5" id="KW-0812">Transmembrane</keyword>
<dbReference type="CDD" id="cd19051">
    <property type="entry name" value="LGIC_TM_cation"/>
    <property type="match status" value="1"/>
</dbReference>
<dbReference type="PRINTS" id="PR00252">
    <property type="entry name" value="NRIONCHANNEL"/>
</dbReference>
<dbReference type="FunFam" id="2.70.170.10:FF:000028">
    <property type="entry name" value="AcetylCholine Receptor"/>
    <property type="match status" value="1"/>
</dbReference>
<dbReference type="GO" id="GO:0004888">
    <property type="term" value="F:transmembrane signaling receptor activity"/>
    <property type="evidence" value="ECO:0007669"/>
    <property type="project" value="InterPro"/>
</dbReference>
<feature type="domain" description="Neurotransmitter-gated ion-channel transmembrane" evidence="8">
    <location>
        <begin position="279"/>
        <end position="490"/>
    </location>
</feature>
<keyword evidence="10" id="KW-1185">Reference proteome</keyword>
<dbReference type="GO" id="GO:0005230">
    <property type="term" value="F:extracellular ligand-gated monoatomic ion channel activity"/>
    <property type="evidence" value="ECO:0007669"/>
    <property type="project" value="InterPro"/>
</dbReference>
<feature type="transmembrane region" description="Helical" evidence="5">
    <location>
        <begin position="303"/>
        <end position="321"/>
    </location>
</feature>
<dbReference type="InterPro" id="IPR006029">
    <property type="entry name" value="Neurotrans-gated_channel_TM"/>
</dbReference>
<dbReference type="InterPro" id="IPR038050">
    <property type="entry name" value="Neuro_actylchol_rec"/>
</dbReference>
<evidence type="ECO:0000259" key="8">
    <source>
        <dbReference type="Pfam" id="PF02932"/>
    </source>
</evidence>
<protein>
    <submittedName>
        <fullName evidence="9">Uncharacterized protein</fullName>
    </submittedName>
</protein>
<dbReference type="PANTHER" id="PTHR18945">
    <property type="entry name" value="NEUROTRANSMITTER GATED ION CHANNEL"/>
    <property type="match status" value="1"/>
</dbReference>
<comment type="caution">
    <text evidence="9">The sequence shown here is derived from an EMBL/GenBank/DDBJ whole genome shotgun (WGS) entry which is preliminary data.</text>
</comment>
<dbReference type="Gene3D" id="2.70.170.10">
    <property type="entry name" value="Neurotransmitter-gated ion-channel ligand-binding domain"/>
    <property type="match status" value="1"/>
</dbReference>
<dbReference type="Pfam" id="PF02931">
    <property type="entry name" value="Neur_chan_LBD"/>
    <property type="match status" value="1"/>
</dbReference>
<evidence type="ECO:0000256" key="1">
    <source>
        <dbReference type="ARBA" id="ARBA00004141"/>
    </source>
</evidence>
<dbReference type="Pfam" id="PF02932">
    <property type="entry name" value="Neur_chan_memb"/>
    <property type="match status" value="1"/>
</dbReference>
<dbReference type="InterPro" id="IPR036734">
    <property type="entry name" value="Neur_chan_lig-bd_sf"/>
</dbReference>